<evidence type="ECO:0000313" key="2">
    <source>
        <dbReference type="EMBL" id="MFD0965144.1"/>
    </source>
</evidence>
<feature type="chain" id="PRO_5045418629" evidence="1">
    <location>
        <begin position="28"/>
        <end position="183"/>
    </location>
</feature>
<keyword evidence="1" id="KW-0732">Signal</keyword>
<protein>
    <submittedName>
        <fullName evidence="2">Alpha-ketoglutarate decarboxylase</fullName>
    </submittedName>
</protein>
<name>A0ABW3I5M2_9FLAO</name>
<reference evidence="3" key="1">
    <citation type="journal article" date="2019" name="Int. J. Syst. Evol. Microbiol.">
        <title>The Global Catalogue of Microorganisms (GCM) 10K type strain sequencing project: providing services to taxonomists for standard genome sequencing and annotation.</title>
        <authorList>
            <consortium name="The Broad Institute Genomics Platform"/>
            <consortium name="The Broad Institute Genome Sequencing Center for Infectious Disease"/>
            <person name="Wu L."/>
            <person name="Ma J."/>
        </authorList>
    </citation>
    <scope>NUCLEOTIDE SEQUENCE [LARGE SCALE GENOMIC DNA]</scope>
    <source>
        <strain evidence="3">CCUG 62114</strain>
    </source>
</reference>
<dbReference type="Proteomes" id="UP001596997">
    <property type="component" value="Unassembled WGS sequence"/>
</dbReference>
<sequence>MNKPVIFKTKYFTFAIFLLLFSTFVNAQTENPQITQKQKSDFWDNVRYGGGIGLNFGSGFTNLTLAPSAIYSFSKQFAMGPAINFNYSNRKNDFDATVIGASILSLYQPIDQIQLSVEFEENNVNFKDKINDSSLNYWYSALYIGGGYNISDFGAIGVRYDVLYNDEKSIYGSALMPFVRVYF</sequence>
<accession>A0ABW3I5M2</accession>
<dbReference type="RefSeq" id="WP_377717028.1">
    <property type="nucleotide sequence ID" value="NZ_JBHTJM010000011.1"/>
</dbReference>
<dbReference type="EMBL" id="JBHTJM010000011">
    <property type="protein sequence ID" value="MFD0965144.1"/>
    <property type="molecule type" value="Genomic_DNA"/>
</dbReference>
<evidence type="ECO:0000256" key="1">
    <source>
        <dbReference type="SAM" id="SignalP"/>
    </source>
</evidence>
<organism evidence="2 3">
    <name type="scientific">Pseudofulvibacter geojedonensis</name>
    <dbReference type="NCBI Taxonomy" id="1123758"/>
    <lineage>
        <taxon>Bacteria</taxon>
        <taxon>Pseudomonadati</taxon>
        <taxon>Bacteroidota</taxon>
        <taxon>Flavobacteriia</taxon>
        <taxon>Flavobacteriales</taxon>
        <taxon>Flavobacteriaceae</taxon>
        <taxon>Pseudofulvibacter</taxon>
    </lineage>
</organism>
<feature type="signal peptide" evidence="1">
    <location>
        <begin position="1"/>
        <end position="27"/>
    </location>
</feature>
<gene>
    <name evidence="2" type="ORF">ACFQ1O_14090</name>
</gene>
<keyword evidence="3" id="KW-1185">Reference proteome</keyword>
<evidence type="ECO:0000313" key="3">
    <source>
        <dbReference type="Proteomes" id="UP001596997"/>
    </source>
</evidence>
<proteinExistence type="predicted"/>
<comment type="caution">
    <text evidence="2">The sequence shown here is derived from an EMBL/GenBank/DDBJ whole genome shotgun (WGS) entry which is preliminary data.</text>
</comment>